<dbReference type="KEGG" id="bhl:Bache_0341"/>
<dbReference type="eggNOG" id="ENOG5033R5A">
    <property type="taxonomic scope" value="Bacteria"/>
</dbReference>
<reference evidence="2 3" key="2">
    <citation type="journal article" date="2011" name="Stand. Genomic Sci.">
        <title>Complete genome sequence of Bacteroides helcogenes type strain (P 36-108).</title>
        <authorList>
            <person name="Pati A."/>
            <person name="Gronow S."/>
            <person name="Zeytun A."/>
            <person name="Lapidus A."/>
            <person name="Nolan M."/>
            <person name="Hammon N."/>
            <person name="Deshpande S."/>
            <person name="Cheng J.F."/>
            <person name="Tapia R."/>
            <person name="Han C."/>
            <person name="Goodwin L."/>
            <person name="Pitluck S."/>
            <person name="Liolios K."/>
            <person name="Pagani I."/>
            <person name="Ivanova N."/>
            <person name="Mavromatis K."/>
            <person name="Chen A."/>
            <person name="Palaniappan K."/>
            <person name="Land M."/>
            <person name="Hauser L."/>
            <person name="Chang Y.J."/>
            <person name="Jeffries C.D."/>
            <person name="Detter J.C."/>
            <person name="Brambilla E."/>
            <person name="Rohde M."/>
            <person name="Goker M."/>
            <person name="Woyke T."/>
            <person name="Bristow J."/>
            <person name="Eisen J.A."/>
            <person name="Markowitz V."/>
            <person name="Hugenholtz P."/>
            <person name="Kyrpides N.C."/>
            <person name="Klenk H.P."/>
            <person name="Lucas S."/>
        </authorList>
    </citation>
    <scope>NUCLEOTIDE SEQUENCE [LARGE SCALE GENOMIC DNA]</scope>
    <source>
        <strain evidence="3">ATCC 35417 / DSM 20613 / JCM 6297 / CCUG 15421 / P 36-108</strain>
    </source>
</reference>
<evidence type="ECO:0000313" key="3">
    <source>
        <dbReference type="Proteomes" id="UP000008630"/>
    </source>
</evidence>
<organism evidence="2 3">
    <name type="scientific">Bacteroides helcogenes (strain ATCC 35417 / DSM 20613 / JCM 6297 / CCUG 15421 / P 36-108)</name>
    <dbReference type="NCBI Taxonomy" id="693979"/>
    <lineage>
        <taxon>Bacteria</taxon>
        <taxon>Pseudomonadati</taxon>
        <taxon>Bacteroidota</taxon>
        <taxon>Bacteroidia</taxon>
        <taxon>Bacteroidales</taxon>
        <taxon>Bacteroidaceae</taxon>
        <taxon>Bacteroides</taxon>
    </lineage>
</organism>
<feature type="signal peptide" evidence="1">
    <location>
        <begin position="1"/>
        <end position="20"/>
    </location>
</feature>
<proteinExistence type="predicted"/>
<dbReference type="Proteomes" id="UP000008630">
    <property type="component" value="Chromosome"/>
</dbReference>
<evidence type="ECO:0000256" key="1">
    <source>
        <dbReference type="SAM" id="SignalP"/>
    </source>
</evidence>
<dbReference type="EMBL" id="CP002352">
    <property type="protein sequence ID" value="ADV42370.1"/>
    <property type="molecule type" value="Genomic_DNA"/>
</dbReference>
<dbReference type="PATRIC" id="fig|693979.3.peg.368"/>
<name>E6SUF2_BACT6</name>
<gene>
    <name evidence="2" type="ordered locus">Bache_0341</name>
</gene>
<dbReference type="HOGENOM" id="CLU_1451722_0_0_10"/>
<dbReference type="STRING" id="693979.Bache_0341"/>
<protein>
    <recommendedName>
        <fullName evidence="4">Lipocalin-like domain-containing protein</fullName>
    </recommendedName>
</protein>
<dbReference type="PROSITE" id="PS51257">
    <property type="entry name" value="PROKAR_LIPOPROTEIN"/>
    <property type="match status" value="1"/>
</dbReference>
<evidence type="ECO:0008006" key="4">
    <source>
        <dbReference type="Google" id="ProtNLM"/>
    </source>
</evidence>
<feature type="chain" id="PRO_5003209418" description="Lipocalin-like domain-containing protein" evidence="1">
    <location>
        <begin position="21"/>
        <end position="191"/>
    </location>
</feature>
<evidence type="ECO:0000313" key="2">
    <source>
        <dbReference type="EMBL" id="ADV42370.1"/>
    </source>
</evidence>
<reference key="1">
    <citation type="submission" date="2010-11" db="EMBL/GenBank/DDBJ databases">
        <title>The complete genome of Bacteroides helcogenes P 36-108.</title>
        <authorList>
            <consortium name="US DOE Joint Genome Institute (JGI-PGF)"/>
            <person name="Lucas S."/>
            <person name="Copeland A."/>
            <person name="Lapidus A."/>
            <person name="Bruce D."/>
            <person name="Goodwin L."/>
            <person name="Pitluck S."/>
            <person name="Kyrpides N."/>
            <person name="Mavromatis K."/>
            <person name="Ivanova N."/>
            <person name="Zeytun A."/>
            <person name="Brettin T."/>
            <person name="Detter J.C."/>
            <person name="Tapia R."/>
            <person name="Han C."/>
            <person name="Land M."/>
            <person name="Hauser L."/>
            <person name="Markowitz V."/>
            <person name="Cheng J.-F."/>
            <person name="Hugenholtz P."/>
            <person name="Woyke T."/>
            <person name="Wu D."/>
            <person name="Gronow S."/>
            <person name="Wellnitz S."/>
            <person name="Brambilla E."/>
            <person name="Klenk H.-P."/>
            <person name="Eisen J.A."/>
        </authorList>
    </citation>
    <scope>NUCLEOTIDE SEQUENCE</scope>
    <source>
        <strain>P 36-108</strain>
    </source>
</reference>
<accession>E6SUF2</accession>
<sequence length="191" mass="21767">MIMRTTTLIFVLTLCCTLLMGCKSPTSPLTQEEEKLVGKYYVTMSKDMEKTDEAPAMSVMLEGYTQYGSDRTCGMEGTAMLAIKALDELKQLTVTLEYSITEKGTWKIKDGYIEETPDPESVEWKFVKSNAETEEAKRFVKLLYTNTPVAAFKMKELFMRSEDSNAKIIELTDEKLVVEQDGEQMTMIRKK</sequence>
<dbReference type="AlphaFoldDB" id="E6SUF2"/>
<keyword evidence="3" id="KW-1185">Reference proteome</keyword>
<keyword evidence="1" id="KW-0732">Signal</keyword>